<dbReference type="EMBL" id="JAAMPC010000413">
    <property type="protein sequence ID" value="KAG2242630.1"/>
    <property type="molecule type" value="Genomic_DNA"/>
</dbReference>
<dbReference type="EMBL" id="JAAMPC010000009">
    <property type="protein sequence ID" value="KAG2293400.1"/>
    <property type="molecule type" value="Genomic_DNA"/>
</dbReference>
<evidence type="ECO:0000313" key="1">
    <source>
        <dbReference type="EMBL" id="KAG2242630.1"/>
    </source>
</evidence>
<comment type="caution">
    <text evidence="1">The sequence shown here is derived from an EMBL/GenBank/DDBJ whole genome shotgun (WGS) entry which is preliminary data.</text>
</comment>
<proteinExistence type="predicted"/>
<name>A0A8X7P172_BRACI</name>
<dbReference type="OrthoDB" id="1523883at2759"/>
<evidence type="ECO:0000313" key="2">
    <source>
        <dbReference type="EMBL" id="KAG2293400.1"/>
    </source>
</evidence>
<keyword evidence="3" id="KW-1185">Reference proteome</keyword>
<sequence length="60" mass="6961">MGRYYAEFPLASFGAFLSAHFGVDTMRKAFELVEVKAREEFSRIQNTKPGMQYLIVLRKN</sequence>
<accession>A0A8X7P172</accession>
<gene>
    <name evidence="2" type="ORF">Bca52824_040069</name>
    <name evidence="1" type="ORF">Bca52824_095529</name>
</gene>
<evidence type="ECO:0000313" key="3">
    <source>
        <dbReference type="Proteomes" id="UP000886595"/>
    </source>
</evidence>
<reference evidence="1 3" key="1">
    <citation type="submission" date="2020-02" db="EMBL/GenBank/DDBJ databases">
        <authorList>
            <person name="Ma Q."/>
            <person name="Huang Y."/>
            <person name="Song X."/>
            <person name="Pei D."/>
        </authorList>
    </citation>
    <scope>NUCLEOTIDE SEQUENCE [LARGE SCALE GENOMIC DNA]</scope>
    <source>
        <strain evidence="1">Sxm20200214</strain>
        <tissue evidence="1">Leaf</tissue>
    </source>
</reference>
<dbReference type="AlphaFoldDB" id="A0A8X7P172"/>
<dbReference type="Proteomes" id="UP000886595">
    <property type="component" value="Unassembled WGS sequence"/>
</dbReference>
<protein>
    <submittedName>
        <fullName evidence="1">Uncharacterized protein</fullName>
    </submittedName>
</protein>
<organism evidence="1 3">
    <name type="scientific">Brassica carinata</name>
    <name type="common">Ethiopian mustard</name>
    <name type="synonym">Abyssinian cabbage</name>
    <dbReference type="NCBI Taxonomy" id="52824"/>
    <lineage>
        <taxon>Eukaryota</taxon>
        <taxon>Viridiplantae</taxon>
        <taxon>Streptophyta</taxon>
        <taxon>Embryophyta</taxon>
        <taxon>Tracheophyta</taxon>
        <taxon>Spermatophyta</taxon>
        <taxon>Magnoliopsida</taxon>
        <taxon>eudicotyledons</taxon>
        <taxon>Gunneridae</taxon>
        <taxon>Pentapetalae</taxon>
        <taxon>rosids</taxon>
        <taxon>malvids</taxon>
        <taxon>Brassicales</taxon>
        <taxon>Brassicaceae</taxon>
        <taxon>Brassiceae</taxon>
        <taxon>Brassica</taxon>
    </lineage>
</organism>